<dbReference type="OrthoDB" id="1117699at2"/>
<protein>
    <recommendedName>
        <fullName evidence="4">DKNYY family protein</fullName>
    </recommendedName>
</protein>
<gene>
    <name evidence="2" type="ORF">DMB68_12645</name>
</gene>
<evidence type="ECO:0000313" key="3">
    <source>
        <dbReference type="Proteomes" id="UP000247681"/>
    </source>
</evidence>
<evidence type="ECO:0008006" key="4">
    <source>
        <dbReference type="Google" id="ProtNLM"/>
    </source>
</evidence>
<keyword evidence="3" id="KW-1185">Reference proteome</keyword>
<reference evidence="2 3" key="1">
    <citation type="submission" date="2018-05" db="EMBL/GenBank/DDBJ databases">
        <title>Flavobacterium sp. strain IMCC34758, incomplete genome.</title>
        <authorList>
            <person name="Joung Y."/>
        </authorList>
    </citation>
    <scope>NUCLEOTIDE SEQUENCE [LARGE SCALE GENOMIC DNA]</scope>
    <source>
        <strain evidence="2 3">IMCC34758</strain>
    </source>
</reference>
<feature type="signal peptide" evidence="1">
    <location>
        <begin position="1"/>
        <end position="18"/>
    </location>
</feature>
<dbReference type="Proteomes" id="UP000247681">
    <property type="component" value="Unassembled WGS sequence"/>
</dbReference>
<dbReference type="RefSeq" id="WP_110347011.1">
    <property type="nucleotide sequence ID" value="NZ_QJHL01000002.1"/>
</dbReference>
<sequence>MKLLLQLLFLFFINFTFSQDYREATILFNDSSSVKGFGEIRNNTIYFKVKQEDNPSKWSYDITKGLLFSGYGYSEKYEYVKFDKNTNPKIMEVVEEGKLTLYKYSKSVYRNNGGIFQNGLTIYSSSSEDLKETFYVKRKNAELATDISFSFKFRSKIYFADCEKIIEKINNGKFNKKNIPEMVYYYNDYCGETEDDTN</sequence>
<proteinExistence type="predicted"/>
<keyword evidence="1" id="KW-0732">Signal</keyword>
<organism evidence="2 3">
    <name type="scientific">Flavobacterium hydrophilum</name>
    <dbReference type="NCBI Taxonomy" id="2211445"/>
    <lineage>
        <taxon>Bacteria</taxon>
        <taxon>Pseudomonadati</taxon>
        <taxon>Bacteroidota</taxon>
        <taxon>Flavobacteriia</taxon>
        <taxon>Flavobacteriales</taxon>
        <taxon>Flavobacteriaceae</taxon>
        <taxon>Flavobacterium</taxon>
    </lineage>
</organism>
<evidence type="ECO:0000313" key="2">
    <source>
        <dbReference type="EMBL" id="PXY45521.1"/>
    </source>
</evidence>
<evidence type="ECO:0000256" key="1">
    <source>
        <dbReference type="SAM" id="SignalP"/>
    </source>
</evidence>
<name>A0A2V4C2H9_9FLAO</name>
<accession>A0A2V4C2H9</accession>
<comment type="caution">
    <text evidence="2">The sequence shown here is derived from an EMBL/GenBank/DDBJ whole genome shotgun (WGS) entry which is preliminary data.</text>
</comment>
<dbReference type="AlphaFoldDB" id="A0A2V4C2H9"/>
<dbReference type="EMBL" id="QJHL01000002">
    <property type="protein sequence ID" value="PXY45521.1"/>
    <property type="molecule type" value="Genomic_DNA"/>
</dbReference>
<feature type="chain" id="PRO_5015882200" description="DKNYY family protein" evidence="1">
    <location>
        <begin position="19"/>
        <end position="198"/>
    </location>
</feature>